<dbReference type="AlphaFoldDB" id="A0A8J4H8X9"/>
<gene>
    <name evidence="1" type="ORF">ENY07_04575</name>
</gene>
<proteinExistence type="predicted"/>
<comment type="caution">
    <text evidence="1">The sequence shown here is derived from an EMBL/GenBank/DDBJ whole genome shotgun (WGS) entry which is preliminary data.</text>
</comment>
<protein>
    <recommendedName>
        <fullName evidence="2">Phage tail protein</fullName>
    </recommendedName>
</protein>
<name>A0A8J4H8X9_9PROT</name>
<organism evidence="1">
    <name type="scientific">Acidicaldus sp</name>
    <dbReference type="NCBI Taxonomy" id="1872105"/>
    <lineage>
        <taxon>Bacteria</taxon>
        <taxon>Pseudomonadati</taxon>
        <taxon>Pseudomonadota</taxon>
        <taxon>Alphaproteobacteria</taxon>
        <taxon>Acetobacterales</taxon>
        <taxon>Acetobacteraceae</taxon>
        <taxon>Acidicaldus</taxon>
    </lineage>
</organism>
<evidence type="ECO:0000313" key="1">
    <source>
        <dbReference type="EMBL" id="HGC42486.1"/>
    </source>
</evidence>
<dbReference type="EMBL" id="DTQM01000089">
    <property type="protein sequence ID" value="HGC42486.1"/>
    <property type="molecule type" value="Genomic_DNA"/>
</dbReference>
<evidence type="ECO:0008006" key="2">
    <source>
        <dbReference type="Google" id="ProtNLM"/>
    </source>
</evidence>
<reference evidence="1" key="1">
    <citation type="journal article" date="2020" name="mSystems">
        <title>Genome- and Community-Level Interaction Insights into Carbon Utilization and Element Cycling Functions of Hydrothermarchaeota in Hydrothermal Sediment.</title>
        <authorList>
            <person name="Zhou Z."/>
            <person name="Liu Y."/>
            <person name="Xu W."/>
            <person name="Pan J."/>
            <person name="Luo Z.H."/>
            <person name="Li M."/>
        </authorList>
    </citation>
    <scope>NUCLEOTIDE SEQUENCE</scope>
    <source>
        <strain evidence="1">SpSt-997</strain>
    </source>
</reference>
<sequence>MSDVTLTLGPVLFSGFEIPPFLFFGGAQRLAVHKLPGGARVIDAMGRDDAAIRWSGIFTGPAASERALLLDTLRGQGLVLPLSWDIFLYSVVISEFTAEYQAGWWIPYRITCTVLQDELQMIEGVAASLTEQTTSDLATAGSLLGGTNVNFAAAQSAIAAPGATTLGTSAYLGAQNAVGGLESSVASGMGAAASALASSAGPLATSNAAAGAAALTSATSAAGTLAALAAAGGYVGRTATNLQNASS</sequence>
<accession>A0A8J4H8X9</accession>